<name>A0A8S4QMJ2_9NEOP</name>
<dbReference type="EMBL" id="CAKXAJ010007316">
    <property type="protein sequence ID" value="CAH2210353.1"/>
    <property type="molecule type" value="Genomic_DNA"/>
</dbReference>
<dbReference type="AlphaFoldDB" id="A0A8S4QMJ2"/>
<keyword evidence="3" id="KW-1185">Reference proteome</keyword>
<evidence type="ECO:0000259" key="1">
    <source>
        <dbReference type="Pfam" id="PF00078"/>
    </source>
</evidence>
<reference evidence="2" key="1">
    <citation type="submission" date="2022-03" db="EMBL/GenBank/DDBJ databases">
        <authorList>
            <person name="Lindestad O."/>
        </authorList>
    </citation>
    <scope>NUCLEOTIDE SEQUENCE</scope>
</reference>
<organism evidence="2 3">
    <name type="scientific">Pararge aegeria aegeria</name>
    <dbReference type="NCBI Taxonomy" id="348720"/>
    <lineage>
        <taxon>Eukaryota</taxon>
        <taxon>Metazoa</taxon>
        <taxon>Ecdysozoa</taxon>
        <taxon>Arthropoda</taxon>
        <taxon>Hexapoda</taxon>
        <taxon>Insecta</taxon>
        <taxon>Pterygota</taxon>
        <taxon>Neoptera</taxon>
        <taxon>Endopterygota</taxon>
        <taxon>Lepidoptera</taxon>
        <taxon>Glossata</taxon>
        <taxon>Ditrysia</taxon>
        <taxon>Papilionoidea</taxon>
        <taxon>Nymphalidae</taxon>
        <taxon>Satyrinae</taxon>
        <taxon>Satyrini</taxon>
        <taxon>Parargina</taxon>
        <taxon>Pararge</taxon>
    </lineage>
</organism>
<gene>
    <name evidence="2" type="primary">jg24354</name>
    <name evidence="2" type="ORF">PAEG_LOCUS2263</name>
</gene>
<sequence length="141" mass="16103">MMKTIVVPILKNKTGDIADQSNYRPISIAGIIAKVLDSLLDIHLAETLKFHDAQFGFQAGLSTETAILSLKQTVQYYTSKNTPVYACFLDLSKAFDLVSYDVLWDKMKRAGVQPEVLNIMRFWYANQLNCVRWGREFSEPY</sequence>
<accession>A0A8S4QMJ2</accession>
<proteinExistence type="predicted"/>
<dbReference type="PANTHER" id="PTHR19446">
    <property type="entry name" value="REVERSE TRANSCRIPTASES"/>
    <property type="match status" value="1"/>
</dbReference>
<comment type="caution">
    <text evidence="2">The sequence shown here is derived from an EMBL/GenBank/DDBJ whole genome shotgun (WGS) entry which is preliminary data.</text>
</comment>
<dbReference type="InterPro" id="IPR000477">
    <property type="entry name" value="RT_dom"/>
</dbReference>
<dbReference type="Proteomes" id="UP000838756">
    <property type="component" value="Unassembled WGS sequence"/>
</dbReference>
<evidence type="ECO:0000313" key="3">
    <source>
        <dbReference type="Proteomes" id="UP000838756"/>
    </source>
</evidence>
<feature type="non-terminal residue" evidence="2">
    <location>
        <position position="141"/>
    </location>
</feature>
<protein>
    <submittedName>
        <fullName evidence="2">Jg24354 protein</fullName>
    </submittedName>
</protein>
<feature type="domain" description="Reverse transcriptase" evidence="1">
    <location>
        <begin position="15"/>
        <end position="127"/>
    </location>
</feature>
<dbReference type="OrthoDB" id="9802488at2759"/>
<evidence type="ECO:0000313" key="2">
    <source>
        <dbReference type="EMBL" id="CAH2210353.1"/>
    </source>
</evidence>
<dbReference type="Pfam" id="PF00078">
    <property type="entry name" value="RVT_1"/>
    <property type="match status" value="1"/>
</dbReference>